<dbReference type="EMBL" id="NPBQ01000149">
    <property type="protein sequence ID" value="PAD80605.1"/>
    <property type="molecule type" value="Genomic_DNA"/>
</dbReference>
<dbReference type="Gene3D" id="3.10.20.30">
    <property type="match status" value="1"/>
</dbReference>
<dbReference type="InterPro" id="IPR012675">
    <property type="entry name" value="Beta-grasp_dom_sf"/>
</dbReference>
<dbReference type="Pfam" id="PF02597">
    <property type="entry name" value="ThiS"/>
    <property type="match status" value="1"/>
</dbReference>
<evidence type="ECO:0000313" key="2">
    <source>
        <dbReference type="Proteomes" id="UP000216961"/>
    </source>
</evidence>
<dbReference type="KEGG" id="bcir:C2I06_18815"/>
<dbReference type="InterPro" id="IPR010035">
    <property type="entry name" value="Thi_S"/>
</dbReference>
<proteinExistence type="predicted"/>
<dbReference type="AlphaFoldDB" id="A0A268F5F7"/>
<dbReference type="InterPro" id="IPR003749">
    <property type="entry name" value="ThiS/MoaD-like"/>
</dbReference>
<comment type="caution">
    <text evidence="1">The sequence shown here is derived from an EMBL/GenBank/DDBJ whole genome shotgun (WGS) entry which is preliminary data.</text>
</comment>
<dbReference type="NCBIfam" id="TIGR01683">
    <property type="entry name" value="thiS"/>
    <property type="match status" value="1"/>
</dbReference>
<dbReference type="PANTHER" id="PTHR34472">
    <property type="entry name" value="SULFUR CARRIER PROTEIN THIS"/>
    <property type="match status" value="1"/>
</dbReference>
<dbReference type="Proteomes" id="UP000216961">
    <property type="component" value="Unassembled WGS sequence"/>
</dbReference>
<sequence>MNIQLNGKEQQLPKEVVTVEDLLHFFELNNRIVIVEINRDILQKEQYQTHVLKESDRVELIHFVGGG</sequence>
<gene>
    <name evidence="1" type="primary">thiS</name>
    <name evidence="1" type="ORF">CHH57_24185</name>
</gene>
<name>A0A268F5F7_NIACI</name>
<dbReference type="SUPFAM" id="SSF54285">
    <property type="entry name" value="MoaD/ThiS"/>
    <property type="match status" value="1"/>
</dbReference>
<dbReference type="InterPro" id="IPR016155">
    <property type="entry name" value="Mopterin_synth/thiamin_S_b"/>
</dbReference>
<protein>
    <submittedName>
        <fullName evidence="1">Thiamine biosynthesis protein ThiS</fullName>
    </submittedName>
</protein>
<dbReference type="PANTHER" id="PTHR34472:SF1">
    <property type="entry name" value="SULFUR CARRIER PROTEIN THIS"/>
    <property type="match status" value="1"/>
</dbReference>
<organism evidence="1 2">
    <name type="scientific">Niallia circulans</name>
    <name type="common">Bacillus circulans</name>
    <dbReference type="NCBI Taxonomy" id="1397"/>
    <lineage>
        <taxon>Bacteria</taxon>
        <taxon>Bacillati</taxon>
        <taxon>Bacillota</taxon>
        <taxon>Bacilli</taxon>
        <taxon>Bacillales</taxon>
        <taxon>Bacillaceae</taxon>
        <taxon>Niallia</taxon>
    </lineage>
</organism>
<reference evidence="1 2" key="1">
    <citation type="submission" date="2017-07" db="EMBL/GenBank/DDBJ databases">
        <title>Isolation and whole genome analysis of endospore-forming bacteria from heroin.</title>
        <authorList>
            <person name="Kalinowski J."/>
            <person name="Ahrens B."/>
            <person name="Al-Dilaimi A."/>
            <person name="Winkler A."/>
            <person name="Wibberg D."/>
            <person name="Schleenbecker U."/>
            <person name="Ruckert C."/>
            <person name="Wolfel R."/>
            <person name="Grass G."/>
        </authorList>
    </citation>
    <scope>NUCLEOTIDE SEQUENCE [LARGE SCALE GENOMIC DNA]</scope>
    <source>
        <strain evidence="1 2">7521-2</strain>
    </source>
</reference>
<evidence type="ECO:0000313" key="1">
    <source>
        <dbReference type="EMBL" id="PAD80605.1"/>
    </source>
</evidence>
<dbReference type="RefSeq" id="WP_095334353.1">
    <property type="nucleotide sequence ID" value="NZ_CP026031.1"/>
</dbReference>
<accession>A0A268F5F7</accession>
<dbReference type="CDD" id="cd00565">
    <property type="entry name" value="Ubl_ThiS"/>
    <property type="match status" value="1"/>
</dbReference>